<organism evidence="7 8">
    <name type="scientific">Crassostrea virginica</name>
    <name type="common">Eastern oyster</name>
    <dbReference type="NCBI Taxonomy" id="6565"/>
    <lineage>
        <taxon>Eukaryota</taxon>
        <taxon>Metazoa</taxon>
        <taxon>Spiralia</taxon>
        <taxon>Lophotrochozoa</taxon>
        <taxon>Mollusca</taxon>
        <taxon>Bivalvia</taxon>
        <taxon>Autobranchia</taxon>
        <taxon>Pteriomorphia</taxon>
        <taxon>Ostreida</taxon>
        <taxon>Ostreoidea</taxon>
        <taxon>Ostreidae</taxon>
        <taxon>Crassostrea</taxon>
    </lineage>
</organism>
<keyword evidence="5" id="KW-0863">Zinc-finger</keyword>
<dbReference type="RefSeq" id="XP_022308155.1">
    <property type="nucleotide sequence ID" value="XM_022452447.1"/>
</dbReference>
<reference evidence="8" key="1">
    <citation type="submission" date="2025-08" db="UniProtKB">
        <authorList>
            <consortium name="RefSeq"/>
        </authorList>
    </citation>
    <scope>IDENTIFICATION</scope>
    <source>
        <tissue evidence="8">Whole sample</tissue>
    </source>
</reference>
<dbReference type="InterPro" id="IPR034720">
    <property type="entry name" value="Viral_alk_exo"/>
</dbReference>
<evidence type="ECO:0000313" key="7">
    <source>
        <dbReference type="Proteomes" id="UP000694844"/>
    </source>
</evidence>
<evidence type="ECO:0000259" key="6">
    <source>
        <dbReference type="PROSITE" id="PS50966"/>
    </source>
</evidence>
<sequence>MTNSNLRHILRENKQNVSGNKQILVARCYALNPVEDERVSVSSEDCADRSVDVSDGFDPFLQLDSVKEIGFNQLNLTAKGRQWETDLRSFPPINFHQLYEYLVERTKKYGDTKMKGSSHKKMKSYQFFKEGHIKTYEIARGFGKVWIKSKVVASMRHETYRVIVVCEDNGDILYGACECPAGLGIKGAGKCNHLGGLLFAINDFHEKGLCQKPTKVSCTSKLNEWIVPRNLTVKPKPLTEIKVKKVQFGKKASDRPTVNLYDPRAPQDRTLDTFALQKLYSDLEEHAPNSAFFLYHDLPKSCDNEAEYFDSIDSVDVALETSVNATFIAACERAGDIKLNTLSIPLIQINKEIDDKVKIDDNFIDKYVVPLIQNEILSDDDIKHTEIVTRGQSENKLWQQLHQFKATTSNFGKIIKCSKNPDGLLHAMFYSDPHSAALSYGKVNEHNAIEAYIDYKKAQGIDVSVESVGMILSKDRPGFGASLDSIVSDSSVDEKGGLEVKCPISKSNMTADEACSDNTFYLKKDKNGNINLKKNANYFYQVLGQMYVAKLQWVDFVVWFGPEKDIFVERIYFDSDMWFENCLPKLDLFYKWAIVPELLTRRVQRKNQLISQAHWKSIISKA</sequence>
<dbReference type="PANTHER" id="PTHR47526:SF3">
    <property type="entry name" value="PHD-TYPE DOMAIN-CONTAINING PROTEIN"/>
    <property type="match status" value="1"/>
</dbReference>
<dbReference type="GeneID" id="111114156"/>
<dbReference type="Gene3D" id="3.90.320.10">
    <property type="match status" value="1"/>
</dbReference>
<keyword evidence="2" id="KW-0255">Endonuclease</keyword>
<keyword evidence="4" id="KW-0269">Exonuclease</keyword>
<accession>A0A8B8BXX3</accession>
<dbReference type="GO" id="GO:0006281">
    <property type="term" value="P:DNA repair"/>
    <property type="evidence" value="ECO:0007669"/>
    <property type="project" value="UniProtKB-ARBA"/>
</dbReference>
<dbReference type="SUPFAM" id="SSF52980">
    <property type="entry name" value="Restriction endonuclease-like"/>
    <property type="match status" value="1"/>
</dbReference>
<dbReference type="KEGG" id="cvn:111114156"/>
<evidence type="ECO:0000256" key="5">
    <source>
        <dbReference type="PROSITE-ProRule" id="PRU00325"/>
    </source>
</evidence>
<name>A0A8B8BXX3_CRAVI</name>
<protein>
    <submittedName>
        <fullName evidence="8">Uncharacterized protein LOC111114156</fullName>
    </submittedName>
</protein>
<dbReference type="AlphaFoldDB" id="A0A8B8BXX3"/>
<dbReference type="GO" id="GO:0004527">
    <property type="term" value="F:exonuclease activity"/>
    <property type="evidence" value="ECO:0007669"/>
    <property type="project" value="UniProtKB-KW"/>
</dbReference>
<dbReference type="GO" id="GO:0004519">
    <property type="term" value="F:endonuclease activity"/>
    <property type="evidence" value="ECO:0007669"/>
    <property type="project" value="UniProtKB-KW"/>
</dbReference>
<evidence type="ECO:0000313" key="8">
    <source>
        <dbReference type="RefSeq" id="XP_022308155.1"/>
    </source>
</evidence>
<dbReference type="OrthoDB" id="6152909at2759"/>
<keyword evidence="1" id="KW-0540">Nuclease</keyword>
<dbReference type="PROSITE" id="PS50966">
    <property type="entry name" value="ZF_SWIM"/>
    <property type="match status" value="1"/>
</dbReference>
<keyword evidence="5" id="KW-0862">Zinc</keyword>
<dbReference type="PANTHER" id="PTHR47526">
    <property type="entry name" value="ATP-DEPENDENT DNA HELICASE"/>
    <property type="match status" value="1"/>
</dbReference>
<keyword evidence="7" id="KW-1185">Reference proteome</keyword>
<keyword evidence="3" id="KW-0378">Hydrolase</keyword>
<dbReference type="InterPro" id="IPR011335">
    <property type="entry name" value="Restrct_endonuc-II-like"/>
</dbReference>
<dbReference type="GO" id="GO:0008270">
    <property type="term" value="F:zinc ion binding"/>
    <property type="evidence" value="ECO:0007669"/>
    <property type="project" value="UniProtKB-KW"/>
</dbReference>
<dbReference type="Proteomes" id="UP000694844">
    <property type="component" value="Chromosome 9"/>
</dbReference>
<dbReference type="Pfam" id="PF01771">
    <property type="entry name" value="Viral_alk_exo"/>
    <property type="match status" value="1"/>
</dbReference>
<dbReference type="InterPro" id="IPR011604">
    <property type="entry name" value="PDDEXK-like_dom_sf"/>
</dbReference>
<dbReference type="InterPro" id="IPR007527">
    <property type="entry name" value="Znf_SWIM"/>
</dbReference>
<evidence type="ECO:0000256" key="2">
    <source>
        <dbReference type="ARBA" id="ARBA00022759"/>
    </source>
</evidence>
<keyword evidence="5" id="KW-0479">Metal-binding</keyword>
<proteinExistence type="predicted"/>
<evidence type="ECO:0000256" key="4">
    <source>
        <dbReference type="ARBA" id="ARBA00022839"/>
    </source>
</evidence>
<feature type="domain" description="SWIM-type" evidence="6">
    <location>
        <begin position="160"/>
        <end position="202"/>
    </location>
</feature>
<evidence type="ECO:0000256" key="3">
    <source>
        <dbReference type="ARBA" id="ARBA00022801"/>
    </source>
</evidence>
<dbReference type="CDD" id="cd22343">
    <property type="entry name" value="PDDEXK_lambda_exonuclease-like"/>
    <property type="match status" value="1"/>
</dbReference>
<gene>
    <name evidence="8" type="primary">LOC111114156</name>
</gene>
<evidence type="ECO:0000256" key="1">
    <source>
        <dbReference type="ARBA" id="ARBA00022722"/>
    </source>
</evidence>